<evidence type="ECO:0000313" key="3">
    <source>
        <dbReference type="Proteomes" id="UP000033140"/>
    </source>
</evidence>
<sequence length="337" mass="37344">MAVIELKDEDAPLLILSPDSTTSRSSFSSLRKRTTKQLLIDLALEELRHDHMVIEGVNKYSLKPDINWKACRGRSRDAPANWLLLNSSSTSKPLCNASQTQSKARKPLIPRPRHSATNSALQGISNELANDPQRYKRTLAVQTLQPKHECAKHYQQYCYVHPFFGQHRYITNDLLNLWSKYLVAKEPGVTVEDPPNHDPLFAGLLEPFKSMDQAETPESMRSLSGVPQLPTPVTASRFDLLLLPPSSQSTQAPTPTSTTIDPQMLRGSSPLQGPAAVDLDGFLAYAIIDNGVVLDDLKNIEPSGLPPVKMDGEYYAQVVAGLERYPAALYCFSIHDA</sequence>
<reference evidence="2 3" key="2">
    <citation type="journal article" date="2014" name="J. Gen. Appl. Microbiol.">
        <title>The early diverging ascomycetous budding yeast Saitoella complicata has three histone deacetylases belonging to the Clr6, Hos2, and Rpd3 lineages.</title>
        <authorList>
            <person name="Nishida H."/>
            <person name="Matsumoto T."/>
            <person name="Kondo S."/>
            <person name="Hamamoto M."/>
            <person name="Yoshikawa H."/>
        </authorList>
    </citation>
    <scope>NUCLEOTIDE SEQUENCE [LARGE SCALE GENOMIC DNA]</scope>
    <source>
        <strain evidence="2 3">NRRL Y-17804</strain>
    </source>
</reference>
<reference evidence="2 3" key="3">
    <citation type="journal article" date="2015" name="Genome Announc.">
        <title>Draft Genome Sequence of the Archiascomycetous Yeast Saitoella complicata.</title>
        <authorList>
            <person name="Yamauchi K."/>
            <person name="Kondo S."/>
            <person name="Hamamoto M."/>
            <person name="Takahashi Y."/>
            <person name="Ogura Y."/>
            <person name="Hayashi T."/>
            <person name="Nishida H."/>
        </authorList>
    </citation>
    <scope>NUCLEOTIDE SEQUENCE [LARGE SCALE GENOMIC DNA]</scope>
    <source>
        <strain evidence="2 3">NRRL Y-17804</strain>
    </source>
</reference>
<feature type="region of interest" description="Disordered" evidence="1">
    <location>
        <begin position="94"/>
        <end position="113"/>
    </location>
</feature>
<organism evidence="2 3">
    <name type="scientific">Saitoella complicata (strain BCRC 22490 / CBS 7301 / JCM 7358 / NBRC 10748 / NRRL Y-17804)</name>
    <dbReference type="NCBI Taxonomy" id="698492"/>
    <lineage>
        <taxon>Eukaryota</taxon>
        <taxon>Fungi</taxon>
        <taxon>Dikarya</taxon>
        <taxon>Ascomycota</taxon>
        <taxon>Taphrinomycotina</taxon>
        <taxon>Taphrinomycotina incertae sedis</taxon>
        <taxon>Saitoella</taxon>
    </lineage>
</organism>
<name>A0A0E9NMK2_SAICN</name>
<comment type="caution">
    <text evidence="2">The sequence shown here is derived from an EMBL/GenBank/DDBJ whole genome shotgun (WGS) entry which is preliminary data.</text>
</comment>
<dbReference type="AlphaFoldDB" id="A0A0E9NMK2"/>
<keyword evidence="3" id="KW-1185">Reference proteome</keyword>
<dbReference type="Proteomes" id="UP000033140">
    <property type="component" value="Unassembled WGS sequence"/>
</dbReference>
<proteinExistence type="predicted"/>
<feature type="compositionally biased region" description="Basic residues" evidence="1">
    <location>
        <begin position="103"/>
        <end position="113"/>
    </location>
</feature>
<evidence type="ECO:0000256" key="1">
    <source>
        <dbReference type="SAM" id="MobiDB-lite"/>
    </source>
</evidence>
<dbReference type="EMBL" id="BACD03000040">
    <property type="protein sequence ID" value="GAO51074.1"/>
    <property type="molecule type" value="Genomic_DNA"/>
</dbReference>
<evidence type="ECO:0000313" key="2">
    <source>
        <dbReference type="EMBL" id="GAO51074.1"/>
    </source>
</evidence>
<gene>
    <name evidence="2" type="ORF">G7K_5186-t1</name>
</gene>
<protein>
    <submittedName>
        <fullName evidence="2">Uncharacterized protein</fullName>
    </submittedName>
</protein>
<accession>A0A0E9NMK2</accession>
<reference evidence="2 3" key="1">
    <citation type="journal article" date="2011" name="J. Gen. Appl. Microbiol.">
        <title>Draft genome sequencing of the enigmatic yeast Saitoella complicata.</title>
        <authorList>
            <person name="Nishida H."/>
            <person name="Hamamoto M."/>
            <person name="Sugiyama J."/>
        </authorList>
    </citation>
    <scope>NUCLEOTIDE SEQUENCE [LARGE SCALE GENOMIC DNA]</scope>
    <source>
        <strain evidence="2 3">NRRL Y-17804</strain>
    </source>
</reference>